<evidence type="ECO:0000313" key="2">
    <source>
        <dbReference type="Proteomes" id="UP001342418"/>
    </source>
</evidence>
<accession>A0ABY5ML22</accession>
<gene>
    <name evidence="1" type="ORF">NTH_03000</name>
</gene>
<sequence>MRGRNPGPSDRLQARKAGPIIREMIAMEPARIVMGALLTETEARIKADFSQLKAGKPG</sequence>
<reference evidence="1 2" key="1">
    <citation type="submission" date="2018-07" db="EMBL/GenBank/DDBJ databases">
        <title>Genome sequence of Nitratireductor thuwali#1536.</title>
        <authorList>
            <person name="Michoud G."/>
            <person name="Merlino G."/>
            <person name="Sefrji F.O."/>
            <person name="Daffonchio D."/>
        </authorList>
    </citation>
    <scope>NUCLEOTIDE SEQUENCE [LARGE SCALE GENOMIC DNA]</scope>
    <source>
        <strain evidence="2">Nit1536</strain>
    </source>
</reference>
<keyword evidence="2" id="KW-1185">Reference proteome</keyword>
<dbReference type="EMBL" id="CP030941">
    <property type="protein sequence ID" value="UUP18517.1"/>
    <property type="molecule type" value="Genomic_DNA"/>
</dbReference>
<protein>
    <submittedName>
        <fullName evidence="1">Uncharacterized protein</fullName>
    </submittedName>
</protein>
<evidence type="ECO:0000313" key="1">
    <source>
        <dbReference type="EMBL" id="UUP18517.1"/>
    </source>
</evidence>
<dbReference type="Proteomes" id="UP001342418">
    <property type="component" value="Chromosome"/>
</dbReference>
<organism evidence="1 2">
    <name type="scientific">Nitratireductor thuwali</name>
    <dbReference type="NCBI Taxonomy" id="2267699"/>
    <lineage>
        <taxon>Bacteria</taxon>
        <taxon>Pseudomonadati</taxon>
        <taxon>Pseudomonadota</taxon>
        <taxon>Alphaproteobacteria</taxon>
        <taxon>Hyphomicrobiales</taxon>
        <taxon>Phyllobacteriaceae</taxon>
        <taxon>Nitratireductor</taxon>
    </lineage>
</organism>
<name>A0ABY5ML22_9HYPH</name>
<proteinExistence type="predicted"/>